<name>M6YI03_9LEPT</name>
<dbReference type="EMBL" id="AKXB02000103">
    <property type="protein sequence ID" value="EMO89254.1"/>
    <property type="molecule type" value="Genomic_DNA"/>
</dbReference>
<protein>
    <submittedName>
        <fullName evidence="1">Uncharacterized protein</fullName>
    </submittedName>
</protein>
<dbReference type="Proteomes" id="UP000012138">
    <property type="component" value="Unassembled WGS sequence"/>
</dbReference>
<gene>
    <name evidence="1" type="ORF">LEP1GSC024_3988</name>
</gene>
<dbReference type="AlphaFoldDB" id="M6YI03"/>
<evidence type="ECO:0000313" key="1">
    <source>
        <dbReference type="EMBL" id="EMO89254.1"/>
    </source>
</evidence>
<proteinExistence type="predicted"/>
<evidence type="ECO:0000313" key="2">
    <source>
        <dbReference type="Proteomes" id="UP000012138"/>
    </source>
</evidence>
<comment type="caution">
    <text evidence="1">The sequence shown here is derived from an EMBL/GenBank/DDBJ whole genome shotgun (WGS) entry which is preliminary data.</text>
</comment>
<sequence length="37" mass="4561">MLSFQRDLSSDLKRFRKKRFAEFGERDAEFIHRSLSR</sequence>
<organism evidence="1 2">
    <name type="scientific">Leptospira noguchii str. 2001034031</name>
    <dbReference type="NCBI Taxonomy" id="1193053"/>
    <lineage>
        <taxon>Bacteria</taxon>
        <taxon>Pseudomonadati</taxon>
        <taxon>Spirochaetota</taxon>
        <taxon>Spirochaetia</taxon>
        <taxon>Leptospirales</taxon>
        <taxon>Leptospiraceae</taxon>
        <taxon>Leptospira</taxon>
    </lineage>
</organism>
<reference evidence="1 2" key="1">
    <citation type="submission" date="2013-01" db="EMBL/GenBank/DDBJ databases">
        <authorList>
            <person name="Harkins D.M."/>
            <person name="Durkin A.S."/>
            <person name="Brinkac L.M."/>
            <person name="Haft D.H."/>
            <person name="Selengut J.D."/>
            <person name="Sanka R."/>
            <person name="DePew J."/>
            <person name="Purushe J."/>
            <person name="Whelen A.C."/>
            <person name="Vinetz J.M."/>
            <person name="Sutton G.G."/>
            <person name="Nierman W.C."/>
            <person name="Fouts D.E."/>
        </authorList>
    </citation>
    <scope>NUCLEOTIDE SEQUENCE [LARGE SCALE GENOMIC DNA]</scope>
    <source>
        <strain evidence="1 2">2001034031</strain>
    </source>
</reference>
<accession>M6YI03</accession>